<feature type="transmembrane region" description="Helical" evidence="1">
    <location>
        <begin position="160"/>
        <end position="185"/>
    </location>
</feature>
<comment type="caution">
    <text evidence="2">The sequence shown here is derived from an EMBL/GenBank/DDBJ whole genome shotgun (WGS) entry which is preliminary data.</text>
</comment>
<keyword evidence="1" id="KW-0472">Membrane</keyword>
<feature type="transmembrane region" description="Helical" evidence="1">
    <location>
        <begin position="122"/>
        <end position="140"/>
    </location>
</feature>
<feature type="transmembrane region" description="Helical" evidence="1">
    <location>
        <begin position="86"/>
        <end position="110"/>
    </location>
</feature>
<proteinExistence type="predicted"/>
<evidence type="ECO:0000313" key="2">
    <source>
        <dbReference type="EMBL" id="GAA0229568.1"/>
    </source>
</evidence>
<evidence type="ECO:0000256" key="1">
    <source>
        <dbReference type="SAM" id="Phobius"/>
    </source>
</evidence>
<protein>
    <submittedName>
        <fullName evidence="2">Uncharacterized protein</fullName>
    </submittedName>
</protein>
<dbReference type="Proteomes" id="UP001501476">
    <property type="component" value="Unassembled WGS sequence"/>
</dbReference>
<dbReference type="EMBL" id="BAAADG010000007">
    <property type="protein sequence ID" value="GAA0229568.1"/>
    <property type="molecule type" value="Genomic_DNA"/>
</dbReference>
<feature type="transmembrane region" description="Helical" evidence="1">
    <location>
        <begin position="55"/>
        <end position="74"/>
    </location>
</feature>
<name>A0ABN0TT67_9GAMM</name>
<keyword evidence="1" id="KW-0812">Transmembrane</keyword>
<gene>
    <name evidence="2" type="ORF">GCM10008964_21240</name>
</gene>
<keyword evidence="1" id="KW-1133">Transmembrane helix</keyword>
<organism evidence="2 3">
    <name type="scientific">Methylophaga marina</name>
    <dbReference type="NCBI Taxonomy" id="45495"/>
    <lineage>
        <taxon>Bacteria</taxon>
        <taxon>Pseudomonadati</taxon>
        <taxon>Pseudomonadota</taxon>
        <taxon>Gammaproteobacteria</taxon>
        <taxon>Thiotrichales</taxon>
        <taxon>Piscirickettsiaceae</taxon>
        <taxon>Methylophaga</taxon>
    </lineage>
</organism>
<accession>A0ABN0TT67</accession>
<evidence type="ECO:0000313" key="3">
    <source>
        <dbReference type="Proteomes" id="UP001501476"/>
    </source>
</evidence>
<feature type="transmembrane region" description="Helical" evidence="1">
    <location>
        <begin position="209"/>
        <end position="228"/>
    </location>
</feature>
<sequence length="238" mass="26292">MPLYSAVWEGVYQATLTSPETGLKIQRASWQIQTYCVRVGTLENHIMTLSRSQQLIIAGLLALLMFMTRGHHFASVDALPSASWTIFFLAGLYLSSAAWFPVFLAMAAGLDIASVLLGGGQLSTSFCMSPAYGFLIPAYGSLWMAGRWYASKYQFNAATLLPLVGSVLVAATAATLFSGGGFYFFSGRYPDPTFTEYTQRFIQYFPKNLAVMSFYLVVAMICHVSMYFTKTTHQADQK</sequence>
<reference evidence="2 3" key="1">
    <citation type="journal article" date="2019" name="Int. J. Syst. Evol. Microbiol.">
        <title>The Global Catalogue of Microorganisms (GCM) 10K type strain sequencing project: providing services to taxonomists for standard genome sequencing and annotation.</title>
        <authorList>
            <consortium name="The Broad Institute Genomics Platform"/>
            <consortium name="The Broad Institute Genome Sequencing Center for Infectious Disease"/>
            <person name="Wu L."/>
            <person name="Ma J."/>
        </authorList>
    </citation>
    <scope>NUCLEOTIDE SEQUENCE [LARGE SCALE GENOMIC DNA]</scope>
    <source>
        <strain evidence="2 3">JCM 6886</strain>
    </source>
</reference>
<keyword evidence="3" id="KW-1185">Reference proteome</keyword>